<protein>
    <submittedName>
        <fullName evidence="2">Uncharacterized protein</fullName>
    </submittedName>
</protein>
<evidence type="ECO:0000256" key="1">
    <source>
        <dbReference type="SAM" id="MobiDB-lite"/>
    </source>
</evidence>
<proteinExistence type="predicted"/>
<reference evidence="2" key="1">
    <citation type="submission" date="2014-09" db="EMBL/GenBank/DDBJ databases">
        <authorList>
            <person name="Magalhaes I.L.F."/>
            <person name="Oliveira U."/>
            <person name="Santos F.R."/>
            <person name="Vidigal T.H.D.A."/>
            <person name="Brescovit A.D."/>
            <person name="Santos A.J."/>
        </authorList>
    </citation>
    <scope>NUCLEOTIDE SEQUENCE</scope>
    <source>
        <tissue evidence="2">Shoot tissue taken approximately 20 cm above the soil surface</tissue>
    </source>
</reference>
<name>A0A0A9BMV7_ARUDO</name>
<sequence>MVAELARTNGGRDGEETIASTIESTAVDGSQSEQSDSGKCQTMQSISSDKETDLLSTQCNRNDSTLNLDNMKQVQLDDTAHQVEENQNEQNRCHSNICY</sequence>
<accession>A0A0A9BMV7</accession>
<organism evidence="2">
    <name type="scientific">Arundo donax</name>
    <name type="common">Giant reed</name>
    <name type="synonym">Donax arundinaceus</name>
    <dbReference type="NCBI Taxonomy" id="35708"/>
    <lineage>
        <taxon>Eukaryota</taxon>
        <taxon>Viridiplantae</taxon>
        <taxon>Streptophyta</taxon>
        <taxon>Embryophyta</taxon>
        <taxon>Tracheophyta</taxon>
        <taxon>Spermatophyta</taxon>
        <taxon>Magnoliopsida</taxon>
        <taxon>Liliopsida</taxon>
        <taxon>Poales</taxon>
        <taxon>Poaceae</taxon>
        <taxon>PACMAD clade</taxon>
        <taxon>Arundinoideae</taxon>
        <taxon>Arundineae</taxon>
        <taxon>Arundo</taxon>
    </lineage>
</organism>
<feature type="compositionally biased region" description="Polar residues" evidence="1">
    <location>
        <begin position="23"/>
        <end position="47"/>
    </location>
</feature>
<feature type="region of interest" description="Disordered" evidence="1">
    <location>
        <begin position="23"/>
        <end position="54"/>
    </location>
</feature>
<evidence type="ECO:0000313" key="2">
    <source>
        <dbReference type="EMBL" id="JAD62555.1"/>
    </source>
</evidence>
<dbReference type="EMBL" id="GBRH01235340">
    <property type="protein sequence ID" value="JAD62555.1"/>
    <property type="molecule type" value="Transcribed_RNA"/>
</dbReference>
<dbReference type="AlphaFoldDB" id="A0A0A9BMV7"/>
<reference evidence="2" key="2">
    <citation type="journal article" date="2015" name="Data Brief">
        <title>Shoot transcriptome of the giant reed, Arundo donax.</title>
        <authorList>
            <person name="Barrero R.A."/>
            <person name="Guerrero F.D."/>
            <person name="Moolhuijzen P."/>
            <person name="Goolsby J.A."/>
            <person name="Tidwell J."/>
            <person name="Bellgard S.E."/>
            <person name="Bellgard M.I."/>
        </authorList>
    </citation>
    <scope>NUCLEOTIDE SEQUENCE</scope>
    <source>
        <tissue evidence="2">Shoot tissue taken approximately 20 cm above the soil surface</tissue>
    </source>
</reference>